<comment type="caution">
    <text evidence="2">The sequence shown here is derived from an EMBL/GenBank/DDBJ whole genome shotgun (WGS) entry which is preliminary data.</text>
</comment>
<feature type="domain" description="HNH" evidence="1">
    <location>
        <begin position="178"/>
        <end position="233"/>
    </location>
</feature>
<sequence>MKIPNDSIPEVYAAAADVYRGLISKDDAVERLVRDFSLNRTSASNMITNLDGMLKGRILKRAMNDFTWDYFLQHIREDFGPEAFDTALQAGEQHVDYYESLGRGKRPSLRALLARYGRQTIGKTAHPVATVSNTLYPDDIDDPASVLIEGALQRVTVNRYERDPVARQKCIEHYGALCVVCGFDFEKRYGDIGAGFIHVHHLVDIATIGDRYQVDPVRDLRPVCPNCHAMLHQEKPAMSVESLKRISETQ</sequence>
<dbReference type="RefSeq" id="WP_215862753.1">
    <property type="nucleotide sequence ID" value="NZ_JABELD010000017.1"/>
</dbReference>
<keyword evidence="2" id="KW-0255">Endonuclease</keyword>
<accession>A0ABS5ZMH1</accession>
<keyword evidence="2" id="KW-0378">Hydrolase</keyword>
<evidence type="ECO:0000259" key="1">
    <source>
        <dbReference type="Pfam" id="PF01844"/>
    </source>
</evidence>
<dbReference type="CDD" id="cd00085">
    <property type="entry name" value="HNHc"/>
    <property type="match status" value="1"/>
</dbReference>
<dbReference type="InterPro" id="IPR003615">
    <property type="entry name" value="HNH_nuc"/>
</dbReference>
<name>A0ABS5ZMH1_9PROT</name>
<evidence type="ECO:0000313" key="2">
    <source>
        <dbReference type="EMBL" id="MBU2737715.1"/>
    </source>
</evidence>
<keyword evidence="3" id="KW-1185">Reference proteome</keyword>
<keyword evidence="2" id="KW-0540">Nuclease</keyword>
<reference evidence="2 3" key="1">
    <citation type="journal article" date="2021" name="ISME J.">
        <title>Genomic evolution of the class Acidithiobacillia: deep-branching Proteobacteria living in extreme acidic conditions.</title>
        <authorList>
            <person name="Moya-Beltran A."/>
            <person name="Beard S."/>
            <person name="Rojas-Villalobos C."/>
            <person name="Issotta F."/>
            <person name="Gallardo Y."/>
            <person name="Ulloa R."/>
            <person name="Giaveno A."/>
            <person name="Degli Esposti M."/>
            <person name="Johnson D.B."/>
            <person name="Quatrini R."/>
        </authorList>
    </citation>
    <scope>NUCLEOTIDE SEQUENCE [LARGE SCALE GENOMIC DNA]</scope>
    <source>
        <strain evidence="2 3">ATCC 19703</strain>
    </source>
</reference>
<evidence type="ECO:0000313" key="3">
    <source>
        <dbReference type="Proteomes" id="UP001197028"/>
    </source>
</evidence>
<dbReference type="GO" id="GO:0004519">
    <property type="term" value="F:endonuclease activity"/>
    <property type="evidence" value="ECO:0007669"/>
    <property type="project" value="UniProtKB-KW"/>
</dbReference>
<dbReference type="EMBL" id="JABELD010000017">
    <property type="protein sequence ID" value="MBU2737715.1"/>
    <property type="molecule type" value="Genomic_DNA"/>
</dbReference>
<dbReference type="Proteomes" id="UP001197028">
    <property type="component" value="Unassembled WGS sequence"/>
</dbReference>
<organism evidence="2 3">
    <name type="scientific">Acidithiobacillus concretivorus</name>
    <dbReference type="NCBI Taxonomy" id="3063952"/>
    <lineage>
        <taxon>Bacteria</taxon>
        <taxon>Pseudomonadati</taxon>
        <taxon>Pseudomonadota</taxon>
        <taxon>Acidithiobacillia</taxon>
        <taxon>Acidithiobacillales</taxon>
        <taxon>Acidithiobacillaceae</taxon>
        <taxon>Acidithiobacillus</taxon>
    </lineage>
</organism>
<protein>
    <submittedName>
        <fullName evidence="2">HNH endonuclease</fullName>
    </submittedName>
</protein>
<gene>
    <name evidence="2" type="ORF">HJG40_02605</name>
</gene>
<proteinExistence type="predicted"/>
<dbReference type="Pfam" id="PF01844">
    <property type="entry name" value="HNH"/>
    <property type="match status" value="1"/>
</dbReference>
<dbReference type="InterPro" id="IPR002711">
    <property type="entry name" value="HNH"/>
</dbReference>